<dbReference type="SMART" id="SM00448">
    <property type="entry name" value="REC"/>
    <property type="match status" value="1"/>
</dbReference>
<dbReference type="InterPro" id="IPR005158">
    <property type="entry name" value="BTAD"/>
</dbReference>
<sequence length="377" mass="44543">MLQAVIVDDEELSINRLKRLLTDHDEIEISRTYLNSKDALQYIEANHVDIVFLDISMPELNGMELSKYLKHHHESIEVVFVTGYDDYAVQAFEINALDYLLKPVTAQRVEVTLNKIRRTISTKVREKTLPAESSELFLKVEMFDGFKVYQSSHQKEWVKMRSPKTEELFAFLLHKRTVSREEIIDTLWKNFEPEKAWKNLNSTLYYIRQAINGCYKGASVIQATRNEIRIDERYLSCDIYEFDRLMKQQSNSRIYEIEQAESAVKLYTGPFLKGKTYEWASSWGLELEQDYIKMLEYAAKYYRQTDQSERSLYFYEEIIKIDAFREDIGGELIKVYLELGREKEALRFYQNLEDLYRTELGTEPVASIKNLINSIVY</sequence>
<evidence type="ECO:0000256" key="5">
    <source>
        <dbReference type="PROSITE-ProRule" id="PRU00169"/>
    </source>
</evidence>
<evidence type="ECO:0000313" key="10">
    <source>
        <dbReference type="Proteomes" id="UP001221519"/>
    </source>
</evidence>
<dbReference type="Gene3D" id="3.40.50.2300">
    <property type="match status" value="1"/>
</dbReference>
<dbReference type="InterPro" id="IPR011006">
    <property type="entry name" value="CheY-like_superfamily"/>
</dbReference>
<evidence type="ECO:0000259" key="6">
    <source>
        <dbReference type="PROSITE" id="PS50110"/>
    </source>
</evidence>
<dbReference type="PROSITE" id="PS50110">
    <property type="entry name" value="RESPONSE_REGULATORY"/>
    <property type="match status" value="1"/>
</dbReference>
<accession>A0AAX3MYZ6</accession>
<organism evidence="7 9">
    <name type="scientific">Paenibacillus urinalis</name>
    <dbReference type="NCBI Taxonomy" id="521520"/>
    <lineage>
        <taxon>Bacteria</taxon>
        <taxon>Bacillati</taxon>
        <taxon>Bacillota</taxon>
        <taxon>Bacilli</taxon>
        <taxon>Bacillales</taxon>
        <taxon>Paenibacillaceae</taxon>
        <taxon>Paenibacillus</taxon>
    </lineage>
</organism>
<keyword evidence="4" id="KW-0804">Transcription</keyword>
<dbReference type="SUPFAM" id="SSF46894">
    <property type="entry name" value="C-terminal effector domain of the bipartite response regulators"/>
    <property type="match status" value="1"/>
</dbReference>
<gene>
    <name evidence="7" type="ORF">PUW23_19385</name>
    <name evidence="8" type="ORF">PUW25_19240</name>
</gene>
<evidence type="ECO:0000256" key="1">
    <source>
        <dbReference type="ARBA" id="ARBA00023012"/>
    </source>
</evidence>
<dbReference type="GO" id="GO:0000160">
    <property type="term" value="P:phosphorelay signal transduction system"/>
    <property type="evidence" value="ECO:0007669"/>
    <property type="project" value="UniProtKB-KW"/>
</dbReference>
<dbReference type="Pfam" id="PF03704">
    <property type="entry name" value="BTAD"/>
    <property type="match status" value="1"/>
</dbReference>
<evidence type="ECO:0000256" key="4">
    <source>
        <dbReference type="ARBA" id="ARBA00023163"/>
    </source>
</evidence>
<keyword evidence="2" id="KW-0805">Transcription regulation</keyword>
<dbReference type="Proteomes" id="UP001220962">
    <property type="component" value="Chromosome"/>
</dbReference>
<dbReference type="Pfam" id="PF00072">
    <property type="entry name" value="Response_reg"/>
    <property type="match status" value="1"/>
</dbReference>
<dbReference type="InterPro" id="IPR036388">
    <property type="entry name" value="WH-like_DNA-bd_sf"/>
</dbReference>
<dbReference type="GO" id="GO:0006355">
    <property type="term" value="P:regulation of DNA-templated transcription"/>
    <property type="evidence" value="ECO:0007669"/>
    <property type="project" value="InterPro"/>
</dbReference>
<dbReference type="SUPFAM" id="SSF52172">
    <property type="entry name" value="CheY-like"/>
    <property type="match status" value="1"/>
</dbReference>
<dbReference type="SMART" id="SM01043">
    <property type="entry name" value="BTAD"/>
    <property type="match status" value="1"/>
</dbReference>
<dbReference type="Gene3D" id="1.10.10.10">
    <property type="entry name" value="Winged helix-like DNA-binding domain superfamily/Winged helix DNA-binding domain"/>
    <property type="match status" value="1"/>
</dbReference>
<dbReference type="GO" id="GO:0003677">
    <property type="term" value="F:DNA binding"/>
    <property type="evidence" value="ECO:0007669"/>
    <property type="project" value="UniProtKB-KW"/>
</dbReference>
<evidence type="ECO:0000256" key="2">
    <source>
        <dbReference type="ARBA" id="ARBA00023015"/>
    </source>
</evidence>
<dbReference type="Proteomes" id="UP001221519">
    <property type="component" value="Chromosome"/>
</dbReference>
<evidence type="ECO:0000313" key="9">
    <source>
        <dbReference type="Proteomes" id="UP001220962"/>
    </source>
</evidence>
<protein>
    <submittedName>
        <fullName evidence="7">Response regulator</fullName>
    </submittedName>
</protein>
<dbReference type="InterPro" id="IPR016032">
    <property type="entry name" value="Sig_transdc_resp-reg_C-effctor"/>
</dbReference>
<keyword evidence="3" id="KW-0238">DNA-binding</keyword>
<name>A0AAX3MYZ6_9BACL</name>
<keyword evidence="1" id="KW-0902">Two-component regulatory system</keyword>
<dbReference type="InterPro" id="IPR001789">
    <property type="entry name" value="Sig_transdc_resp-reg_receiver"/>
</dbReference>
<evidence type="ECO:0000256" key="3">
    <source>
        <dbReference type="ARBA" id="ARBA00023125"/>
    </source>
</evidence>
<reference evidence="7 10" key="1">
    <citation type="submission" date="2023-02" db="EMBL/GenBank/DDBJ databases">
        <title>Pathogen: clinical or host-associated sample.</title>
        <authorList>
            <person name="Hergert J."/>
            <person name="Casey R."/>
            <person name="Wagner J."/>
            <person name="Young E.L."/>
            <person name="Oakeson K.F."/>
        </authorList>
    </citation>
    <scope>NUCLEOTIDE SEQUENCE</scope>
    <source>
        <strain evidence="8 10">2022CK-00829</strain>
        <strain evidence="7">2022CK-00830</strain>
    </source>
</reference>
<keyword evidence="5" id="KW-0597">Phosphoprotein</keyword>
<dbReference type="PANTHER" id="PTHR35807">
    <property type="entry name" value="TRANSCRIPTIONAL REGULATOR REDD-RELATED"/>
    <property type="match status" value="1"/>
</dbReference>
<feature type="domain" description="Response regulatory" evidence="6">
    <location>
        <begin position="3"/>
        <end position="117"/>
    </location>
</feature>
<dbReference type="RefSeq" id="WP_274337394.1">
    <property type="nucleotide sequence ID" value="NZ_CP118101.1"/>
</dbReference>
<dbReference type="InterPro" id="IPR011990">
    <property type="entry name" value="TPR-like_helical_dom_sf"/>
</dbReference>
<dbReference type="EMBL" id="CP118101">
    <property type="protein sequence ID" value="WDH81660.1"/>
    <property type="molecule type" value="Genomic_DNA"/>
</dbReference>
<dbReference type="EMBL" id="CP118108">
    <property type="protein sequence ID" value="WDI01381.1"/>
    <property type="molecule type" value="Genomic_DNA"/>
</dbReference>
<dbReference type="SUPFAM" id="SSF48452">
    <property type="entry name" value="TPR-like"/>
    <property type="match status" value="1"/>
</dbReference>
<dbReference type="Gene3D" id="1.25.40.10">
    <property type="entry name" value="Tetratricopeptide repeat domain"/>
    <property type="match status" value="1"/>
</dbReference>
<keyword evidence="10" id="KW-1185">Reference proteome</keyword>
<dbReference type="AlphaFoldDB" id="A0AAX3MYZ6"/>
<feature type="modified residue" description="4-aspartylphosphate" evidence="5">
    <location>
        <position position="54"/>
    </location>
</feature>
<proteinExistence type="predicted"/>
<evidence type="ECO:0000313" key="7">
    <source>
        <dbReference type="EMBL" id="WDH81660.1"/>
    </source>
</evidence>
<evidence type="ECO:0000313" key="8">
    <source>
        <dbReference type="EMBL" id="WDI01381.1"/>
    </source>
</evidence>
<dbReference type="InterPro" id="IPR051677">
    <property type="entry name" value="AfsR-DnrI-RedD_regulator"/>
</dbReference>